<organism evidence="1">
    <name type="scientific">hydrothermal vent metagenome</name>
    <dbReference type="NCBI Taxonomy" id="652676"/>
    <lineage>
        <taxon>unclassified sequences</taxon>
        <taxon>metagenomes</taxon>
        <taxon>ecological metagenomes</taxon>
    </lineage>
</organism>
<name>A0A3B0XER8_9ZZZZ</name>
<accession>A0A3B0XER8</accession>
<reference evidence="1" key="1">
    <citation type="submission" date="2018-06" db="EMBL/GenBank/DDBJ databases">
        <authorList>
            <person name="Zhirakovskaya E."/>
        </authorList>
    </citation>
    <scope>NUCLEOTIDE SEQUENCE</scope>
</reference>
<dbReference type="InterPro" id="IPR032710">
    <property type="entry name" value="NTF2-like_dom_sf"/>
</dbReference>
<dbReference type="AlphaFoldDB" id="A0A3B0XER8"/>
<proteinExistence type="predicted"/>
<evidence type="ECO:0000313" key="1">
    <source>
        <dbReference type="EMBL" id="VAW55116.1"/>
    </source>
</evidence>
<gene>
    <name evidence="1" type="ORF">MNBD_GAMMA05-263</name>
</gene>
<dbReference type="EMBL" id="UOFE01000046">
    <property type="protein sequence ID" value="VAW55116.1"/>
    <property type="molecule type" value="Genomic_DNA"/>
</dbReference>
<dbReference type="SUPFAM" id="SSF54427">
    <property type="entry name" value="NTF2-like"/>
    <property type="match status" value="1"/>
</dbReference>
<sequence length="130" mass="15263">MNPQEFLNKMAETANTFNFEAHMDLISKEVNVFGFPDFDVIKYDDWYNQCKKEFEDRVLKRVTYQGLYVVAENEEHAMFQSVETVESTDGRMNISVIEFTIKKEGDGQWRVVKEQIMENVPNGDESEMND</sequence>
<evidence type="ECO:0008006" key="2">
    <source>
        <dbReference type="Google" id="ProtNLM"/>
    </source>
</evidence>
<protein>
    <recommendedName>
        <fullName evidence="2">DUF4440 domain-containing protein</fullName>
    </recommendedName>
</protein>
<dbReference type="Gene3D" id="3.10.450.50">
    <property type="match status" value="1"/>
</dbReference>